<sequence length="93" mass="10274">MPAMSHTTRQKDKLIARVRRLKGQLEGIERALEAEAGCAEVLRQIAAVRGAVSGLTAEVMEDHLQEHVLAEPAEAARRQAGEEMIEVIRAYLK</sequence>
<dbReference type="Pfam" id="PF02583">
    <property type="entry name" value="Trns_repr_metal"/>
    <property type="match status" value="1"/>
</dbReference>
<reference evidence="1" key="1">
    <citation type="submission" date="2019-03" db="EMBL/GenBank/DDBJ databases">
        <authorList>
            <person name="Danneels B."/>
        </authorList>
    </citation>
    <scope>NUCLEOTIDE SEQUENCE</scope>
</reference>
<dbReference type="PANTHER" id="PTHR33677:SF5">
    <property type="entry name" value="TRANSCRIPTIONAL REPRESSOR FRMR"/>
    <property type="match status" value="1"/>
</dbReference>
<evidence type="ECO:0000313" key="2">
    <source>
        <dbReference type="EMBL" id="VFR64036.1"/>
    </source>
</evidence>
<dbReference type="GO" id="GO:0006355">
    <property type="term" value="P:regulation of DNA-templated transcription"/>
    <property type="evidence" value="ECO:0007669"/>
    <property type="project" value="InterPro"/>
</dbReference>
<dbReference type="GO" id="GO:0003677">
    <property type="term" value="F:DNA binding"/>
    <property type="evidence" value="ECO:0007669"/>
    <property type="project" value="InterPro"/>
</dbReference>
<dbReference type="EMBL" id="CAADIF010000006">
    <property type="protein sequence ID" value="VFR64036.1"/>
    <property type="molecule type" value="Genomic_DNA"/>
</dbReference>
<gene>
    <name evidence="1" type="ORF">ANK1_3307</name>
    <name evidence="2" type="ORF">ANK2_3307</name>
</gene>
<protein>
    <submittedName>
        <fullName evidence="1">Repressor CsoR of the copZA operon</fullName>
    </submittedName>
</protein>
<dbReference type="AlphaFoldDB" id="A0A484P813"/>
<dbReference type="EMBL" id="CAADIA010000002">
    <property type="protein sequence ID" value="VFR21615.1"/>
    <property type="molecule type" value="Genomic_DNA"/>
</dbReference>
<dbReference type="InterPro" id="IPR003735">
    <property type="entry name" value="Metal_Tscrpt_repr"/>
</dbReference>
<name>A0A484P813_9ZZZZ</name>
<proteinExistence type="predicted"/>
<organism evidence="1">
    <name type="scientific">plant metagenome</name>
    <dbReference type="NCBI Taxonomy" id="1297885"/>
    <lineage>
        <taxon>unclassified sequences</taxon>
        <taxon>metagenomes</taxon>
        <taxon>organismal metagenomes</taxon>
    </lineage>
</organism>
<dbReference type="PANTHER" id="PTHR33677">
    <property type="entry name" value="TRANSCRIPTIONAL REPRESSOR FRMR-RELATED"/>
    <property type="match status" value="1"/>
</dbReference>
<dbReference type="GO" id="GO:0046872">
    <property type="term" value="F:metal ion binding"/>
    <property type="evidence" value="ECO:0007669"/>
    <property type="project" value="InterPro"/>
</dbReference>
<accession>A0A484P813</accession>
<evidence type="ECO:0000313" key="1">
    <source>
        <dbReference type="EMBL" id="VFR21615.1"/>
    </source>
</evidence>
<dbReference type="CDD" id="cd10153">
    <property type="entry name" value="RcnR-FrmR-like_DUF156"/>
    <property type="match status" value="1"/>
</dbReference>
<dbReference type="InterPro" id="IPR038390">
    <property type="entry name" value="Metal_Tscrpt_repr_sf"/>
</dbReference>
<dbReference type="Gene3D" id="1.20.58.1000">
    <property type="entry name" value="Metal-sensitive repressor, helix protomer"/>
    <property type="match status" value="1"/>
</dbReference>